<keyword evidence="5 7" id="KW-0333">Golgi apparatus</keyword>
<dbReference type="OrthoDB" id="246406at2759"/>
<evidence type="ECO:0000256" key="6">
    <source>
        <dbReference type="ARBA" id="ARBA00038179"/>
    </source>
</evidence>
<dbReference type="FunFam" id="3.30.450.70:FF:000007">
    <property type="entry name" value="Putative sybindin-like family protein"/>
    <property type="match status" value="1"/>
</dbReference>
<evidence type="ECO:0000256" key="7">
    <source>
        <dbReference type="RuleBase" id="RU366065"/>
    </source>
</evidence>
<dbReference type="CDD" id="cd14856">
    <property type="entry name" value="TRAPPC4_synbindin"/>
    <property type="match status" value="1"/>
</dbReference>
<dbReference type="EMBL" id="MCFL01000017">
    <property type="protein sequence ID" value="ORZ36365.1"/>
    <property type="molecule type" value="Genomic_DNA"/>
</dbReference>
<evidence type="ECO:0000256" key="1">
    <source>
        <dbReference type="ARBA" id="ARBA00004555"/>
    </source>
</evidence>
<dbReference type="GO" id="GO:0005794">
    <property type="term" value="C:Golgi apparatus"/>
    <property type="evidence" value="ECO:0007669"/>
    <property type="project" value="UniProtKB-SubCell"/>
</dbReference>
<keyword evidence="3 7" id="KW-0256">Endoplasmic reticulum</keyword>
<name>A0A1Y2HP41_9FUNG</name>
<dbReference type="SMART" id="SM01399">
    <property type="entry name" value="Sybindin"/>
    <property type="match status" value="1"/>
</dbReference>
<comment type="subunit">
    <text evidence="7">Part of the multisubunit transport protein particle (TRAPP) complex.</text>
</comment>
<comment type="subcellular location">
    <subcellularLocation>
        <location evidence="7">Endoplasmic reticulum</location>
    </subcellularLocation>
    <subcellularLocation>
        <location evidence="7">Golgi apparatus</location>
        <location evidence="7">cis-Golgi network</location>
    </subcellularLocation>
    <subcellularLocation>
        <location evidence="1">Golgi apparatus</location>
    </subcellularLocation>
</comment>
<evidence type="ECO:0000313" key="9">
    <source>
        <dbReference type="Proteomes" id="UP000193411"/>
    </source>
</evidence>
<dbReference type="AlphaFoldDB" id="A0A1Y2HP41"/>
<evidence type="ECO:0000256" key="5">
    <source>
        <dbReference type="ARBA" id="ARBA00023034"/>
    </source>
</evidence>
<dbReference type="Gene3D" id="3.30.450.70">
    <property type="match status" value="1"/>
</dbReference>
<organism evidence="8 9">
    <name type="scientific">Catenaria anguillulae PL171</name>
    <dbReference type="NCBI Taxonomy" id="765915"/>
    <lineage>
        <taxon>Eukaryota</taxon>
        <taxon>Fungi</taxon>
        <taxon>Fungi incertae sedis</taxon>
        <taxon>Blastocladiomycota</taxon>
        <taxon>Blastocladiomycetes</taxon>
        <taxon>Blastocladiales</taxon>
        <taxon>Catenariaceae</taxon>
        <taxon>Catenaria</taxon>
    </lineage>
</organism>
<comment type="similarity">
    <text evidence="6">Belongs to the TRAPP small subunits family. TRAPPC4 subfamily.</text>
</comment>
<keyword evidence="9" id="KW-1185">Reference proteome</keyword>
<reference evidence="8 9" key="1">
    <citation type="submission" date="2016-07" db="EMBL/GenBank/DDBJ databases">
        <title>Pervasive Adenine N6-methylation of Active Genes in Fungi.</title>
        <authorList>
            <consortium name="DOE Joint Genome Institute"/>
            <person name="Mondo S.J."/>
            <person name="Dannebaum R.O."/>
            <person name="Kuo R.C."/>
            <person name="Labutti K."/>
            <person name="Haridas S."/>
            <person name="Kuo A."/>
            <person name="Salamov A."/>
            <person name="Ahrendt S.R."/>
            <person name="Lipzen A."/>
            <person name="Sullivan W."/>
            <person name="Andreopoulos W.B."/>
            <person name="Clum A."/>
            <person name="Lindquist E."/>
            <person name="Daum C."/>
            <person name="Ramamoorthy G.K."/>
            <person name="Gryganskyi A."/>
            <person name="Culley D."/>
            <person name="Magnuson J.K."/>
            <person name="James T.Y."/>
            <person name="O'Malley M.A."/>
            <person name="Stajich J.E."/>
            <person name="Spatafora J.W."/>
            <person name="Visel A."/>
            <person name="Grigoriev I.V."/>
        </authorList>
    </citation>
    <scope>NUCLEOTIDE SEQUENCE [LARGE SCALE GENOMIC DNA]</scope>
    <source>
        <strain evidence="8 9">PL171</strain>
    </source>
</reference>
<comment type="caution">
    <text evidence="8">The sequence shown here is derived from an EMBL/GenBank/DDBJ whole genome shotgun (WGS) entry which is preliminary data.</text>
</comment>
<keyword evidence="4 7" id="KW-0931">ER-Golgi transport</keyword>
<proteinExistence type="inferred from homology"/>
<dbReference type="PANTHER" id="PTHR23249:SF15">
    <property type="entry name" value="TRAFFICKING PROTEIN PARTICLE COMPLEX SUBUNIT 4"/>
    <property type="match status" value="1"/>
</dbReference>
<protein>
    <recommendedName>
        <fullName evidence="7">Trafficking protein particle complex subunit</fullName>
    </recommendedName>
</protein>
<dbReference type="GO" id="GO:0005783">
    <property type="term" value="C:endoplasmic reticulum"/>
    <property type="evidence" value="ECO:0007669"/>
    <property type="project" value="UniProtKB-SubCell"/>
</dbReference>
<evidence type="ECO:0000256" key="2">
    <source>
        <dbReference type="ARBA" id="ARBA00022448"/>
    </source>
</evidence>
<dbReference type="Proteomes" id="UP000193411">
    <property type="component" value="Unassembled WGS sequence"/>
</dbReference>
<dbReference type="GO" id="GO:0006888">
    <property type="term" value="P:endoplasmic reticulum to Golgi vesicle-mediated transport"/>
    <property type="evidence" value="ECO:0007669"/>
    <property type="project" value="UniProtKB-UniRule"/>
</dbReference>
<sequence>MFLGLWIINKAGGLIFQRDFASDVALAKVSTNDYLVLAGTFHSVHAIAARISPLPGSSGITSLETDTFTLTCHQTHTGTKFLIFTDPYHQNIDQLVRKVYDLYADYVMKNPFFTPEMPVRCEQFDVHLAKLVRSLNG</sequence>
<dbReference type="SUPFAM" id="SSF64356">
    <property type="entry name" value="SNARE-like"/>
    <property type="match status" value="1"/>
</dbReference>
<evidence type="ECO:0000313" key="8">
    <source>
        <dbReference type="EMBL" id="ORZ36365.1"/>
    </source>
</evidence>
<dbReference type="STRING" id="765915.A0A1Y2HP41"/>
<dbReference type="Pfam" id="PF04099">
    <property type="entry name" value="Sybindin"/>
    <property type="match status" value="1"/>
</dbReference>
<dbReference type="GO" id="GO:0030008">
    <property type="term" value="C:TRAPP complex"/>
    <property type="evidence" value="ECO:0007669"/>
    <property type="project" value="UniProtKB-UniRule"/>
</dbReference>
<dbReference type="PANTHER" id="PTHR23249">
    <property type="entry name" value="TRAFFICKING PROTEIN PARTICLE COMPLEX SUBUNIT"/>
    <property type="match status" value="1"/>
</dbReference>
<accession>A0A1Y2HP41</accession>
<dbReference type="InterPro" id="IPR007233">
    <property type="entry name" value="TRAPPC"/>
</dbReference>
<evidence type="ECO:0000256" key="4">
    <source>
        <dbReference type="ARBA" id="ARBA00022892"/>
    </source>
</evidence>
<gene>
    <name evidence="8" type="ORF">BCR44DRAFT_38555</name>
</gene>
<dbReference type="InterPro" id="IPR011012">
    <property type="entry name" value="Longin-like_dom_sf"/>
</dbReference>
<keyword evidence="2 7" id="KW-0813">Transport</keyword>
<evidence type="ECO:0000256" key="3">
    <source>
        <dbReference type="ARBA" id="ARBA00022824"/>
    </source>
</evidence>